<dbReference type="AlphaFoldDB" id="A0A1H9XS80"/>
<dbReference type="SUPFAM" id="SSF53850">
    <property type="entry name" value="Periplasmic binding protein-like II"/>
    <property type="match status" value="1"/>
</dbReference>
<proteinExistence type="inferred from homology"/>
<dbReference type="GO" id="GO:0015768">
    <property type="term" value="P:maltose transport"/>
    <property type="evidence" value="ECO:0007669"/>
    <property type="project" value="TreeGrafter"/>
</dbReference>
<sequence length="446" mass="46524">MRSRPGRRIAPAVVITAALITAGCSSSTGGDSGQGTKSGSGTGEITVWAHQGQPGEVTALQQAVSDFNSATKSVTASLRLIPEADYARTIAAASLDALPDVLEFDGPTMSSLVYDGKLSSLHDFINPRTENNATNSVIAQGTAADGQIYGLAMFDSGLGLYANKSLLDAAGVSYPTNVDEAWTVKQFDSVLTKLSIADADQKVLDVAENVGFDNEWGSYAFSPVLSSAGTGLMTDGKAAGTLDSDTAVAAIRRVASWRQFVDANTDAKAFSSGRVPLSWSGHWSYPEYSKALGTNLVVLPLPDFGKGAKTGQGSWAWGISSSSDNAKAAGIFLDDLLSDKSVEAMTAANGAPPGTRSGLIRSAAYREDGPLALFAEQLNRTCGSQSPTPECVAVPRPVTPGYPVISKAFSSAFSAIYRGSDAKEELSKAAREIDRTFADNGGYQIK</sequence>
<dbReference type="Gene3D" id="3.40.190.10">
    <property type="entry name" value="Periplasmic binding protein-like II"/>
    <property type="match status" value="1"/>
</dbReference>
<organism evidence="4 5">
    <name type="scientific">Lentzea flaviverrucosa</name>
    <dbReference type="NCBI Taxonomy" id="200379"/>
    <lineage>
        <taxon>Bacteria</taxon>
        <taxon>Bacillati</taxon>
        <taxon>Actinomycetota</taxon>
        <taxon>Actinomycetes</taxon>
        <taxon>Pseudonocardiales</taxon>
        <taxon>Pseudonocardiaceae</taxon>
        <taxon>Lentzea</taxon>
    </lineage>
</organism>
<dbReference type="PANTHER" id="PTHR30061:SF50">
    <property type="entry name" value="MALTOSE_MALTODEXTRIN-BINDING PERIPLASMIC PROTEIN"/>
    <property type="match status" value="1"/>
</dbReference>
<dbReference type="OrthoDB" id="9762335at2"/>
<dbReference type="GO" id="GO:0042956">
    <property type="term" value="P:maltodextrin transmembrane transport"/>
    <property type="evidence" value="ECO:0007669"/>
    <property type="project" value="TreeGrafter"/>
</dbReference>
<keyword evidence="5" id="KW-1185">Reference proteome</keyword>
<name>A0A1H9XS80_9PSEU</name>
<keyword evidence="4" id="KW-0762">Sugar transport</keyword>
<dbReference type="GO" id="GO:1901982">
    <property type="term" value="F:maltose binding"/>
    <property type="evidence" value="ECO:0007669"/>
    <property type="project" value="TreeGrafter"/>
</dbReference>
<evidence type="ECO:0000256" key="1">
    <source>
        <dbReference type="ARBA" id="ARBA00008520"/>
    </source>
</evidence>
<evidence type="ECO:0000313" key="4">
    <source>
        <dbReference type="EMBL" id="SES49008.1"/>
    </source>
</evidence>
<dbReference type="GO" id="GO:0055052">
    <property type="term" value="C:ATP-binding cassette (ABC) transporter complex, substrate-binding subunit-containing"/>
    <property type="evidence" value="ECO:0007669"/>
    <property type="project" value="TreeGrafter"/>
</dbReference>
<dbReference type="EMBL" id="FOFT01000017">
    <property type="protein sequence ID" value="SES49008.1"/>
    <property type="molecule type" value="Genomic_DNA"/>
</dbReference>
<protein>
    <submittedName>
        <fullName evidence="4">Multiple sugar transport system substrate-binding protein</fullName>
    </submittedName>
</protein>
<evidence type="ECO:0000256" key="3">
    <source>
        <dbReference type="ARBA" id="ARBA00022729"/>
    </source>
</evidence>
<accession>A0A1H9XS80</accession>
<gene>
    <name evidence="4" type="ORF">SAMN05216195_11738</name>
</gene>
<comment type="similarity">
    <text evidence="1">Belongs to the bacterial solute-binding protein 1 family.</text>
</comment>
<dbReference type="PROSITE" id="PS51257">
    <property type="entry name" value="PROKAR_LIPOPROTEIN"/>
    <property type="match status" value="1"/>
</dbReference>
<evidence type="ECO:0000313" key="5">
    <source>
        <dbReference type="Proteomes" id="UP000199028"/>
    </source>
</evidence>
<dbReference type="PANTHER" id="PTHR30061">
    <property type="entry name" value="MALTOSE-BINDING PERIPLASMIC PROTEIN"/>
    <property type="match status" value="1"/>
</dbReference>
<reference evidence="5" key="1">
    <citation type="submission" date="2016-10" db="EMBL/GenBank/DDBJ databases">
        <authorList>
            <person name="Varghese N."/>
            <person name="Submissions S."/>
        </authorList>
    </citation>
    <scope>NUCLEOTIDE SEQUENCE [LARGE SCALE GENOMIC DNA]</scope>
    <source>
        <strain evidence="5">CGMCC 4.578</strain>
    </source>
</reference>
<evidence type="ECO:0000256" key="2">
    <source>
        <dbReference type="ARBA" id="ARBA00022448"/>
    </source>
</evidence>
<keyword evidence="3" id="KW-0732">Signal</keyword>
<keyword evidence="2" id="KW-0813">Transport</keyword>
<dbReference type="Proteomes" id="UP000199028">
    <property type="component" value="Unassembled WGS sequence"/>
</dbReference>